<dbReference type="EMBL" id="JAPNOA010000039">
    <property type="protein sequence ID" value="MCY0966138.1"/>
    <property type="molecule type" value="Genomic_DNA"/>
</dbReference>
<gene>
    <name evidence="1" type="ORF">OUO13_13170</name>
</gene>
<accession>A0A9X3EEI6</accession>
<dbReference type="InterPro" id="IPR046618">
    <property type="entry name" value="DUF6731"/>
</dbReference>
<protein>
    <submittedName>
        <fullName evidence="1">Uncharacterized protein</fullName>
    </submittedName>
</protein>
<dbReference type="Pfam" id="PF20505">
    <property type="entry name" value="DUF6731"/>
    <property type="match status" value="1"/>
</dbReference>
<comment type="caution">
    <text evidence="1">The sequence shown here is derived from an EMBL/GenBank/DDBJ whole genome shotgun (WGS) entry which is preliminary data.</text>
</comment>
<reference evidence="1" key="1">
    <citation type="submission" date="2022-11" db="EMBL/GenBank/DDBJ databases">
        <title>Parathalassolutuus dongxingensis gen. nov., sp. nov., a novel member of family Oceanospirillaceae isolated from a coastal shrimp pond in Guangxi, China.</title>
        <authorList>
            <person name="Chen H."/>
        </authorList>
    </citation>
    <scope>NUCLEOTIDE SEQUENCE</scope>
    <source>
        <strain evidence="1">G-43</strain>
    </source>
</reference>
<evidence type="ECO:0000313" key="2">
    <source>
        <dbReference type="Proteomes" id="UP001150830"/>
    </source>
</evidence>
<sequence>MPDTKVYNVSFYTVFLVDGTDNPPKLSQVFDGIVSGGDLPCEVYNQVEQMTYQLRDVMRMVDGRFRGVFAKFRSNDLPKIGSRFNNGQDGERPIDLRDDEGLLEKNYFLYDPRMELLIFQVNGQGTKINKTAEILTGICSDKTGTIVNVFLSPVLRPDAIRRILDENIKPTKLKVSFARPTNPDIYKSDMPSFSNGLLDLLSSSDGANLTLTISANGRGRSSFRNFLSDSVKLGLVHLSDTIPVATSQLWFDESADPIDLVEDRIKGITDPVEQDGKYPKIDSIFSALDAVYRRYADEIKQVLAVGDGGVR</sequence>
<dbReference type="AlphaFoldDB" id="A0A9X3EEI6"/>
<name>A0A9X3EEI6_9GAMM</name>
<dbReference type="RefSeq" id="WP_283174349.1">
    <property type="nucleotide sequence ID" value="NZ_JAPNOA010000039.1"/>
</dbReference>
<keyword evidence="2" id="KW-1185">Reference proteome</keyword>
<proteinExistence type="predicted"/>
<organism evidence="1 2">
    <name type="scientific">Parathalassolituus penaei</name>
    <dbReference type="NCBI Taxonomy" id="2997323"/>
    <lineage>
        <taxon>Bacteria</taxon>
        <taxon>Pseudomonadati</taxon>
        <taxon>Pseudomonadota</taxon>
        <taxon>Gammaproteobacteria</taxon>
        <taxon>Oceanospirillales</taxon>
        <taxon>Oceanospirillaceae</taxon>
        <taxon>Parathalassolituus</taxon>
    </lineage>
</organism>
<evidence type="ECO:0000313" key="1">
    <source>
        <dbReference type="EMBL" id="MCY0966138.1"/>
    </source>
</evidence>
<dbReference type="Proteomes" id="UP001150830">
    <property type="component" value="Unassembled WGS sequence"/>
</dbReference>